<reference evidence="3 4" key="1">
    <citation type="journal article" date="2018" name="BMC Genomics">
        <title>The genome of Naegleria lovaniensis, the basis for a comparative approach to unravel pathogenicity factors of the human pathogenic amoeba N. fowleri.</title>
        <authorList>
            <person name="Liechti N."/>
            <person name="Schurch N."/>
            <person name="Bruggmann R."/>
            <person name="Wittwer M."/>
        </authorList>
    </citation>
    <scope>NUCLEOTIDE SEQUENCE [LARGE SCALE GENOMIC DNA]</scope>
    <source>
        <strain evidence="3 4">ATCC 30569</strain>
    </source>
</reference>
<dbReference type="Gene3D" id="3.90.1720.30">
    <property type="entry name" value="PPPDE domains"/>
    <property type="match status" value="1"/>
</dbReference>
<proteinExistence type="predicted"/>
<dbReference type="Gene3D" id="1.10.150.50">
    <property type="entry name" value="Transcription Factor, Ets-1"/>
    <property type="match status" value="1"/>
</dbReference>
<keyword evidence="4" id="KW-1185">Reference proteome</keyword>
<evidence type="ECO:0000313" key="3">
    <source>
        <dbReference type="EMBL" id="KAG2377475.1"/>
    </source>
</evidence>
<feature type="compositionally biased region" description="Acidic residues" evidence="1">
    <location>
        <begin position="618"/>
        <end position="631"/>
    </location>
</feature>
<gene>
    <name evidence="3" type="ORF">C9374_009386</name>
</gene>
<dbReference type="RefSeq" id="XP_044544737.1">
    <property type="nucleotide sequence ID" value="XM_044699567.1"/>
</dbReference>
<evidence type="ECO:0000313" key="4">
    <source>
        <dbReference type="Proteomes" id="UP000816034"/>
    </source>
</evidence>
<dbReference type="InterPro" id="IPR013761">
    <property type="entry name" value="SAM/pointed_sf"/>
</dbReference>
<dbReference type="PROSITE" id="PS50105">
    <property type="entry name" value="SAM_DOMAIN"/>
    <property type="match status" value="1"/>
</dbReference>
<dbReference type="InterPro" id="IPR042266">
    <property type="entry name" value="PPPDE_sf"/>
</dbReference>
<dbReference type="EMBL" id="PYSW02000038">
    <property type="protein sequence ID" value="KAG2377475.1"/>
    <property type="molecule type" value="Genomic_DNA"/>
</dbReference>
<evidence type="ECO:0000256" key="1">
    <source>
        <dbReference type="SAM" id="MobiDB-lite"/>
    </source>
</evidence>
<comment type="caution">
    <text evidence="3">The sequence shown here is derived from an EMBL/GenBank/DDBJ whole genome shotgun (WGS) entry which is preliminary data.</text>
</comment>
<evidence type="ECO:0000259" key="2">
    <source>
        <dbReference type="PROSITE" id="PS50105"/>
    </source>
</evidence>
<name>A0AA88GHZ4_NAELO</name>
<sequence length="666" mass="75611">MPSQPFKSNLILDEWTKKDIELWLQFIGLGEYYKTFIKLYPTGSSLKNELVNTISSEDDIRKNACIGQLIFWFGHVRKLFQAIQHLKQNKFVFNPDSVKFETQRQENDKLTGKSSSFVSRAAPRITVIKNRDVRTLTCHEVVSMLRSDVRISNLKDETNGIFAWTRAHEEMFIAQKIDGEIFLSVTKPNEYSEFVFEKIQPNYAMATHALLFETLTKIAIEIMNNGFKPVESSLIDNQSVSSASSSSSNLNNTAVETNTISNYPDVSYAEKIQVIIGKIRASSKKVQNMSDDDLKEYADNLGTVDGIKKAYLNKEFTAIKKLFSSMRNVKKMGALSSALSSTASDYTKSECNLERLPEDIEIAERESKLLSTRFKDTIKVKLVIAEIAKNKKERTMRRLLSPIMSSISASPQFGLFHSGVIIGPWLIEWNSSSLCIPRRCYSNAATLAIDIEEISTKELDSCIDRVSQVIADWNVHNRYSQQKCNCQHFVDDICKALGIKMNFTGSMGHYITKLRNKGLCNIKWKVPVDIMEQVGIKEQKITFYTHKQLDMLMCSILSKIPDFPERYQEDHMLLKSFDRAFWLRSFKAPQNANYHAITPEEFRKYSGLKSEANVEEDDFGVFGGGEDDDENNGQSGTGGDTSSGHHSRTGCPFGHPSDKSFTADWW</sequence>
<feature type="domain" description="SAM" evidence="2">
    <location>
        <begin position="15"/>
        <end position="89"/>
    </location>
</feature>
<organism evidence="3 4">
    <name type="scientific">Naegleria lovaniensis</name>
    <name type="common">Amoeba</name>
    <dbReference type="NCBI Taxonomy" id="51637"/>
    <lineage>
        <taxon>Eukaryota</taxon>
        <taxon>Discoba</taxon>
        <taxon>Heterolobosea</taxon>
        <taxon>Tetramitia</taxon>
        <taxon>Eutetramitia</taxon>
        <taxon>Vahlkampfiidae</taxon>
        <taxon>Naegleria</taxon>
    </lineage>
</organism>
<dbReference type="InterPro" id="IPR001660">
    <property type="entry name" value="SAM"/>
</dbReference>
<dbReference type="GeneID" id="68101840"/>
<dbReference type="SUPFAM" id="SSF47769">
    <property type="entry name" value="SAM/Pointed domain"/>
    <property type="match status" value="1"/>
</dbReference>
<feature type="region of interest" description="Disordered" evidence="1">
    <location>
        <begin position="618"/>
        <end position="666"/>
    </location>
</feature>
<dbReference type="Proteomes" id="UP000816034">
    <property type="component" value="Unassembled WGS sequence"/>
</dbReference>
<protein>
    <recommendedName>
        <fullName evidence="2">SAM domain-containing protein</fullName>
    </recommendedName>
</protein>
<accession>A0AA88GHZ4</accession>
<dbReference type="AlphaFoldDB" id="A0AA88GHZ4"/>